<evidence type="ECO:0000256" key="16">
    <source>
        <dbReference type="ARBA" id="ARBA00023242"/>
    </source>
</evidence>
<dbReference type="GO" id="GO:0016185">
    <property type="term" value="P:synaptic vesicle budding from presynaptic endocytic zone membrane"/>
    <property type="evidence" value="ECO:0007669"/>
    <property type="project" value="TreeGrafter"/>
</dbReference>
<name>A0A3B4X6C3_SERLL</name>
<evidence type="ECO:0000256" key="9">
    <source>
        <dbReference type="ARBA" id="ARBA00022553"/>
    </source>
</evidence>
<evidence type="ECO:0000259" key="23">
    <source>
        <dbReference type="PROSITE" id="PS50942"/>
    </source>
</evidence>
<dbReference type="InterPro" id="IPR011417">
    <property type="entry name" value="ANTH_dom"/>
</dbReference>
<dbReference type="GO" id="GO:0005545">
    <property type="term" value="F:1-phosphatidylinositol binding"/>
    <property type="evidence" value="ECO:0007669"/>
    <property type="project" value="InterPro"/>
</dbReference>
<keyword evidence="11" id="KW-0832">Ubl conjugation</keyword>
<keyword evidence="16" id="KW-0539">Nucleus</keyword>
<evidence type="ECO:0000256" key="18">
    <source>
        <dbReference type="ARBA" id="ARBA00055144"/>
    </source>
</evidence>
<reference evidence="24" key="1">
    <citation type="submission" date="2025-08" db="UniProtKB">
        <authorList>
            <consortium name="Ensembl"/>
        </authorList>
    </citation>
    <scope>IDENTIFICATION</scope>
</reference>
<evidence type="ECO:0000256" key="21">
    <source>
        <dbReference type="SAM" id="Coils"/>
    </source>
</evidence>
<dbReference type="InterPro" id="IPR008942">
    <property type="entry name" value="ENTH_VHS"/>
</dbReference>
<evidence type="ECO:0000256" key="3">
    <source>
        <dbReference type="ARBA" id="ARBA00004236"/>
    </source>
</evidence>
<dbReference type="GO" id="GO:0048268">
    <property type="term" value="P:clathrin coat assembly"/>
    <property type="evidence" value="ECO:0007669"/>
    <property type="project" value="InterPro"/>
</dbReference>
<organism evidence="24 25">
    <name type="scientific">Seriola lalandi dorsalis</name>
    <dbReference type="NCBI Taxonomy" id="1841481"/>
    <lineage>
        <taxon>Eukaryota</taxon>
        <taxon>Metazoa</taxon>
        <taxon>Chordata</taxon>
        <taxon>Craniata</taxon>
        <taxon>Vertebrata</taxon>
        <taxon>Euteleostomi</taxon>
        <taxon>Actinopterygii</taxon>
        <taxon>Neopterygii</taxon>
        <taxon>Teleostei</taxon>
        <taxon>Neoteleostei</taxon>
        <taxon>Acanthomorphata</taxon>
        <taxon>Carangaria</taxon>
        <taxon>Carangiformes</taxon>
        <taxon>Carangidae</taxon>
        <taxon>Seriola</taxon>
    </lineage>
</organism>
<evidence type="ECO:0000256" key="11">
    <source>
        <dbReference type="ARBA" id="ARBA00022843"/>
    </source>
</evidence>
<dbReference type="GO" id="GO:0005794">
    <property type="term" value="C:Golgi apparatus"/>
    <property type="evidence" value="ECO:0007669"/>
    <property type="project" value="UniProtKB-SubCell"/>
</dbReference>
<dbReference type="InterPro" id="IPR014712">
    <property type="entry name" value="ANTH_dom_sf"/>
</dbReference>
<feature type="region of interest" description="Disordered" evidence="22">
    <location>
        <begin position="509"/>
        <end position="549"/>
    </location>
</feature>
<evidence type="ECO:0000256" key="5">
    <source>
        <dbReference type="ARBA" id="ARBA00004600"/>
    </source>
</evidence>
<keyword evidence="7" id="KW-1003">Cell membrane</keyword>
<dbReference type="Ensembl" id="ENSSLDT00000011993.1">
    <property type="protein sequence ID" value="ENSSLDP00000011580.1"/>
    <property type="gene ID" value="ENSSLDG00000009141.1"/>
</dbReference>
<keyword evidence="8" id="KW-1017">Isopeptide bond</keyword>
<comment type="subunit">
    <text evidence="19">Binds to clathrin; involves primarily the C-terminal sequences, but the full-length protein is required for full binding capacity. Binds phosphatidylinositol 4,5- bisphosphate. Interacts with PIMREG; this interaction may change the subcellular location into the nucleus. Interacts with AP2A1 (via its alpha-appendage domain). Interacts (via N-terminus) with VAMP2; VAMP3; VAMP7 and VAMP8 (Via N-terminus). Interacts with LC3/MAP1LC3A.</text>
</comment>
<feature type="coiled-coil region" evidence="21">
    <location>
        <begin position="275"/>
        <end position="341"/>
    </location>
</feature>
<dbReference type="SUPFAM" id="SSF48464">
    <property type="entry name" value="ENTH/VHS domain"/>
    <property type="match status" value="1"/>
</dbReference>
<dbReference type="SMART" id="SM00273">
    <property type="entry name" value="ENTH"/>
    <property type="match status" value="1"/>
</dbReference>
<dbReference type="PROSITE" id="PS50942">
    <property type="entry name" value="ENTH"/>
    <property type="match status" value="1"/>
</dbReference>
<dbReference type="GeneTree" id="ENSGT00950000183068"/>
<evidence type="ECO:0000256" key="17">
    <source>
        <dbReference type="ARBA" id="ARBA00023329"/>
    </source>
</evidence>
<comment type="function">
    <text evidence="18">Cytoplasmic adapter protein that plays a critical role in clathrin-mediated endocytosis which is important in processes such as internalization of cell receptors, synaptic transmission or removal of apoptotic cells. Recruits AP-2 and attaches clathrin triskelions to the cytoplasmic side of plasma membrane leading to clathrin-coated vesicles (CCVs) assembly. Furthermore, regulates clathrin-coated vesicle size and maturation by directly sensing and driving membrane curvature. In addition to binding to clathrin, mediates the endocytosis of small R-SNARES (Soluble NSF Attachment Protein REceptors) between plasma membranes and endosomes including VAMP2, VAMP3, VAMP4, VAMP7 or VAMP8. In turn, PICALM-dependent SNARE endocytosis is required for the formation and maturation of autophagic precursors. Modulates thereby autophagy and the turnover of autophagy substrates such as MAPT/TAU or amyloid precursor protein cleaved C-terminal fragment (APP-CTF).</text>
</comment>
<dbReference type="GO" id="GO:0005546">
    <property type="term" value="F:phosphatidylinositol-4,5-bisphosphate binding"/>
    <property type="evidence" value="ECO:0007669"/>
    <property type="project" value="TreeGrafter"/>
</dbReference>
<dbReference type="GO" id="GO:0098894">
    <property type="term" value="C:extrinsic component of presynaptic endocytic zone membrane"/>
    <property type="evidence" value="ECO:0007669"/>
    <property type="project" value="TreeGrafter"/>
</dbReference>
<dbReference type="SUPFAM" id="SSF89009">
    <property type="entry name" value="GAT-like domain"/>
    <property type="match status" value="1"/>
</dbReference>
<evidence type="ECO:0000256" key="2">
    <source>
        <dbReference type="ARBA" id="ARBA00004132"/>
    </source>
</evidence>
<evidence type="ECO:0000256" key="19">
    <source>
        <dbReference type="ARBA" id="ARBA00061829"/>
    </source>
</evidence>
<evidence type="ECO:0000256" key="7">
    <source>
        <dbReference type="ARBA" id="ARBA00022475"/>
    </source>
</evidence>
<dbReference type="GO" id="GO:0000149">
    <property type="term" value="F:SNARE binding"/>
    <property type="evidence" value="ECO:0007669"/>
    <property type="project" value="TreeGrafter"/>
</dbReference>
<dbReference type="GO" id="GO:0030136">
    <property type="term" value="C:clathrin-coated vesicle"/>
    <property type="evidence" value="ECO:0007669"/>
    <property type="project" value="UniProtKB-SubCell"/>
</dbReference>
<dbReference type="Gene3D" id="1.25.40.90">
    <property type="match status" value="1"/>
</dbReference>
<evidence type="ECO:0000256" key="6">
    <source>
        <dbReference type="ARBA" id="ARBA00008011"/>
    </source>
</evidence>
<evidence type="ECO:0000256" key="13">
    <source>
        <dbReference type="ARBA" id="ARBA00023034"/>
    </source>
</evidence>
<dbReference type="PANTHER" id="PTHR22951:SF11">
    <property type="entry name" value="ENTH DOMAIN-CONTAINING PROTEIN"/>
    <property type="match status" value="1"/>
</dbReference>
<dbReference type="CDD" id="cd16985">
    <property type="entry name" value="ANTH_N_AP180"/>
    <property type="match status" value="1"/>
</dbReference>
<dbReference type="InterPro" id="IPR013809">
    <property type="entry name" value="ENTH"/>
</dbReference>
<evidence type="ECO:0000256" key="10">
    <source>
        <dbReference type="ARBA" id="ARBA00022583"/>
    </source>
</evidence>
<dbReference type="Gene3D" id="1.20.58.150">
    <property type="entry name" value="ANTH domain"/>
    <property type="match status" value="1"/>
</dbReference>
<dbReference type="FunFam" id="1.20.58.150:FF:000001">
    <property type="entry name" value="phosphatidylinositol-binding clathrin assembly protein-like isoform X1"/>
    <property type="match status" value="1"/>
</dbReference>
<comment type="similarity">
    <text evidence="6">Belongs to the PICALM/SNAP91 family.</text>
</comment>
<evidence type="ECO:0000313" key="25">
    <source>
        <dbReference type="Proteomes" id="UP000261360"/>
    </source>
</evidence>
<feature type="region of interest" description="Disordered" evidence="22">
    <location>
        <begin position="449"/>
        <end position="479"/>
    </location>
</feature>
<dbReference type="InterPro" id="IPR045192">
    <property type="entry name" value="AP180-like"/>
</dbReference>
<comment type="subcellular location">
    <subcellularLocation>
        <location evidence="3">Cell membrane</location>
    </subcellularLocation>
    <subcellularLocation>
        <location evidence="2">Cytoplasmic vesicle</location>
        <location evidence="2">Clathrin-coated vesicle</location>
    </subcellularLocation>
    <subcellularLocation>
        <location evidence="4">Golgi apparatus</location>
    </subcellularLocation>
    <subcellularLocation>
        <location evidence="5">Membrane</location>
        <location evidence="5">Clathrin-coated pit</location>
    </subcellularLocation>
    <subcellularLocation>
        <location evidence="1">Nucleus</location>
    </subcellularLocation>
</comment>
<dbReference type="GO" id="GO:0008021">
    <property type="term" value="C:synaptic vesicle"/>
    <property type="evidence" value="ECO:0007669"/>
    <property type="project" value="TreeGrafter"/>
</dbReference>
<reference evidence="24" key="2">
    <citation type="submission" date="2025-09" db="UniProtKB">
        <authorList>
            <consortium name="Ensembl"/>
        </authorList>
    </citation>
    <scope>IDENTIFICATION</scope>
</reference>
<keyword evidence="12" id="KW-0007">Acetylation</keyword>
<dbReference type="FunFam" id="1.25.40.90:FF:000001">
    <property type="entry name" value="phosphatidylinositol-binding clathrin assembly protein-like isoform X1"/>
    <property type="match status" value="1"/>
</dbReference>
<dbReference type="AlphaFoldDB" id="A0A3B4X6C3"/>
<keyword evidence="13" id="KW-0333">Golgi apparatus</keyword>
<keyword evidence="10" id="KW-0254">Endocytosis</keyword>
<dbReference type="GO" id="GO:0005634">
    <property type="term" value="C:nucleus"/>
    <property type="evidence" value="ECO:0007669"/>
    <property type="project" value="UniProtKB-SubCell"/>
</dbReference>
<dbReference type="STRING" id="1841481.ENSSLDP00000011580"/>
<dbReference type="PANTHER" id="PTHR22951">
    <property type="entry name" value="CLATHRIN ASSEMBLY PROTEIN"/>
    <property type="match status" value="1"/>
</dbReference>
<proteinExistence type="inferred from homology"/>
<keyword evidence="14" id="KW-0472">Membrane</keyword>
<dbReference type="GO" id="GO:0032050">
    <property type="term" value="F:clathrin heavy chain binding"/>
    <property type="evidence" value="ECO:0007669"/>
    <property type="project" value="TreeGrafter"/>
</dbReference>
<sequence>MSGQSITDRIAAAQHSMTGSAISKAVCKATTHEVSGPKKKHLDYLIHCTNEMNVNIPQLADTLFERTANSSWVVVFKALITTHHLMMYGNERFIQYLASRNTLFNLNNFLDKGALQGYDMSTFIRRYSRYLNEKAMSYRLVAVDFTKMKRGIDGVMRTMNTEKLIKTLPIIQNQLDALLDFQANPNELTNGVINSAFMLLFKDSIRLFAAYNEGVINLLEKYFDMKKNQCKDALDIYKKFLYRMTKLSEFLKVAEQVGIDQGDIPDLSQAPSSLLEALEQHLASLEGKKTKELNADTRASTLSSAVSSLSSTGMSFSRMDEKEKQQALEEEQARLQALKDQRLKEISMQTPPSASPSSQSIGLANNNHITQTPELFSSTLSANSVPNLNSDLFDLQPAFIPAVQSTPSISTANSAWGGLESQPLQQTAPAAMTVDFDAVFGNNAAPSNNGPQPAAGFDALGDLLKPTVPTHTAPPPPPPQMAIHPGGKLLANDLDSSLANLVGNLQFGGTPAKKPEMQWNQPGEKKLTGGQNWQNKTMSTTQWSPAPVAPQPMPVQHVNGMFYTSYAPAPMAFPMTTPQVPVYGMVPPQMGQMGGVPVMAPQPMMYNQPVLRPTNPFAPMPGAQMQFM</sequence>
<feature type="domain" description="ENTH" evidence="23">
    <location>
        <begin position="14"/>
        <end position="145"/>
    </location>
</feature>
<evidence type="ECO:0000256" key="14">
    <source>
        <dbReference type="ARBA" id="ARBA00023136"/>
    </source>
</evidence>
<accession>A0A3B4X6C3</accession>
<evidence type="ECO:0000256" key="15">
    <source>
        <dbReference type="ARBA" id="ARBA00023176"/>
    </source>
</evidence>
<dbReference type="Pfam" id="PF07651">
    <property type="entry name" value="ANTH"/>
    <property type="match status" value="1"/>
</dbReference>
<evidence type="ECO:0000313" key="24">
    <source>
        <dbReference type="Ensembl" id="ENSSLDP00000011580.1"/>
    </source>
</evidence>
<keyword evidence="15" id="KW-0168">Coated pit</keyword>
<keyword evidence="21" id="KW-0175">Coiled coil</keyword>
<evidence type="ECO:0000256" key="22">
    <source>
        <dbReference type="SAM" id="MobiDB-lite"/>
    </source>
</evidence>
<feature type="compositionally biased region" description="Polar residues" evidence="22">
    <location>
        <begin position="529"/>
        <end position="544"/>
    </location>
</feature>
<evidence type="ECO:0000256" key="4">
    <source>
        <dbReference type="ARBA" id="ARBA00004555"/>
    </source>
</evidence>
<keyword evidence="17" id="KW-0968">Cytoplasmic vesicle</keyword>
<evidence type="ECO:0000256" key="8">
    <source>
        <dbReference type="ARBA" id="ARBA00022499"/>
    </source>
</evidence>
<protein>
    <recommendedName>
        <fullName evidence="20">Phosphatidylinositol-binding clathrin assembly protein</fullName>
    </recommendedName>
</protein>
<evidence type="ECO:0000256" key="1">
    <source>
        <dbReference type="ARBA" id="ARBA00004123"/>
    </source>
</evidence>
<keyword evidence="9" id="KW-0597">Phosphoprotein</keyword>
<evidence type="ECO:0000256" key="20">
    <source>
        <dbReference type="ARBA" id="ARBA00068054"/>
    </source>
</evidence>
<dbReference type="GO" id="GO:0005905">
    <property type="term" value="C:clathrin-coated pit"/>
    <property type="evidence" value="ECO:0007669"/>
    <property type="project" value="UniProtKB-SubCell"/>
</dbReference>
<dbReference type="Proteomes" id="UP000261360">
    <property type="component" value="Unplaced"/>
</dbReference>
<keyword evidence="25" id="KW-1185">Reference proteome</keyword>
<evidence type="ECO:0000256" key="12">
    <source>
        <dbReference type="ARBA" id="ARBA00022990"/>
    </source>
</evidence>
<dbReference type="GO" id="GO:0072583">
    <property type="term" value="P:clathrin-dependent endocytosis"/>
    <property type="evidence" value="ECO:0007669"/>
    <property type="project" value="InterPro"/>
</dbReference>